<evidence type="ECO:0000256" key="1">
    <source>
        <dbReference type="ARBA" id="ARBA00023015"/>
    </source>
</evidence>
<dbReference type="PROSITE" id="PS51077">
    <property type="entry name" value="HTH_ICLR"/>
    <property type="match status" value="1"/>
</dbReference>
<dbReference type="InterPro" id="IPR029016">
    <property type="entry name" value="GAF-like_dom_sf"/>
</dbReference>
<organism evidence="6 7">
    <name type="scientific">Phreatobacter aquaticus</name>
    <dbReference type="NCBI Taxonomy" id="2570229"/>
    <lineage>
        <taxon>Bacteria</taxon>
        <taxon>Pseudomonadati</taxon>
        <taxon>Pseudomonadota</taxon>
        <taxon>Alphaproteobacteria</taxon>
        <taxon>Hyphomicrobiales</taxon>
        <taxon>Phreatobacteraceae</taxon>
        <taxon>Phreatobacter</taxon>
    </lineage>
</organism>
<dbReference type="GO" id="GO:0003677">
    <property type="term" value="F:DNA binding"/>
    <property type="evidence" value="ECO:0007669"/>
    <property type="project" value="UniProtKB-KW"/>
</dbReference>
<feature type="domain" description="HTH iclR-type" evidence="4">
    <location>
        <begin position="15"/>
        <end position="77"/>
    </location>
</feature>
<dbReference type="InterPro" id="IPR050707">
    <property type="entry name" value="HTH_MetabolicPath_Reg"/>
</dbReference>
<evidence type="ECO:0000256" key="2">
    <source>
        <dbReference type="ARBA" id="ARBA00023125"/>
    </source>
</evidence>
<dbReference type="Gene3D" id="1.10.10.10">
    <property type="entry name" value="Winged helix-like DNA-binding domain superfamily/Winged helix DNA-binding domain"/>
    <property type="match status" value="1"/>
</dbReference>
<keyword evidence="3" id="KW-0804">Transcription</keyword>
<keyword evidence="1" id="KW-0805">Transcription regulation</keyword>
<dbReference type="InterPro" id="IPR036388">
    <property type="entry name" value="WH-like_DNA-bd_sf"/>
</dbReference>
<keyword evidence="7" id="KW-1185">Reference proteome</keyword>
<evidence type="ECO:0000259" key="4">
    <source>
        <dbReference type="PROSITE" id="PS51077"/>
    </source>
</evidence>
<dbReference type="OrthoDB" id="6057486at2"/>
<dbReference type="SUPFAM" id="SSF55781">
    <property type="entry name" value="GAF domain-like"/>
    <property type="match status" value="1"/>
</dbReference>
<dbReference type="SUPFAM" id="SSF46785">
    <property type="entry name" value="Winged helix' DNA-binding domain"/>
    <property type="match status" value="1"/>
</dbReference>
<dbReference type="Gene3D" id="3.30.450.40">
    <property type="match status" value="1"/>
</dbReference>
<dbReference type="Pfam" id="PF01614">
    <property type="entry name" value="IclR_C"/>
    <property type="match status" value="1"/>
</dbReference>
<dbReference type="InterPro" id="IPR036390">
    <property type="entry name" value="WH_DNA-bd_sf"/>
</dbReference>
<dbReference type="PANTHER" id="PTHR30136:SF35">
    <property type="entry name" value="HTH-TYPE TRANSCRIPTIONAL REGULATOR RV1719"/>
    <property type="match status" value="1"/>
</dbReference>
<dbReference type="PANTHER" id="PTHR30136">
    <property type="entry name" value="HELIX-TURN-HELIX TRANSCRIPTIONAL REGULATOR, ICLR FAMILY"/>
    <property type="match status" value="1"/>
</dbReference>
<protein>
    <submittedName>
        <fullName evidence="6">IclR family transcriptional regulator</fullName>
    </submittedName>
</protein>
<reference evidence="6 7" key="1">
    <citation type="submission" date="2019-04" db="EMBL/GenBank/DDBJ databases">
        <title>Phreatobacter aquaticus sp. nov.</title>
        <authorList>
            <person name="Choi A."/>
            <person name="Baek K."/>
        </authorList>
    </citation>
    <scope>NUCLEOTIDE SEQUENCE [LARGE SCALE GENOMIC DNA]</scope>
    <source>
        <strain evidence="6 7">NMCR1094</strain>
    </source>
</reference>
<dbReference type="InterPro" id="IPR014757">
    <property type="entry name" value="Tscrpt_reg_IclR_C"/>
</dbReference>
<evidence type="ECO:0000256" key="3">
    <source>
        <dbReference type="ARBA" id="ARBA00023163"/>
    </source>
</evidence>
<dbReference type="FunFam" id="1.10.10.10:FF:000056">
    <property type="entry name" value="IclR family transcriptional regulator"/>
    <property type="match status" value="1"/>
</dbReference>
<dbReference type="KEGG" id="paqt:E8L99_10345"/>
<dbReference type="GO" id="GO:0045892">
    <property type="term" value="P:negative regulation of DNA-templated transcription"/>
    <property type="evidence" value="ECO:0007669"/>
    <property type="project" value="TreeGrafter"/>
</dbReference>
<gene>
    <name evidence="6" type="ORF">E8L99_10345</name>
</gene>
<evidence type="ECO:0000313" key="6">
    <source>
        <dbReference type="EMBL" id="QCK86123.1"/>
    </source>
</evidence>
<dbReference type="GO" id="GO:0003700">
    <property type="term" value="F:DNA-binding transcription factor activity"/>
    <property type="evidence" value="ECO:0007669"/>
    <property type="project" value="TreeGrafter"/>
</dbReference>
<evidence type="ECO:0000259" key="5">
    <source>
        <dbReference type="PROSITE" id="PS51078"/>
    </source>
</evidence>
<dbReference type="AlphaFoldDB" id="A0A4D7QJK4"/>
<sequence>MHEVPVTAANGKDLVQSLHKMSRILQCFGPDARTLSLNEVHERTGFPKATTHRLLSSMKEIGFIEQARGRDRYRLGLRLFEMGSLFLANLDLHREAQPHVDRLAKISGESVHLCIFDGLHAVFVDRKELESGPSSLVMTIEGAPSYCTSVGKAILAYRGDDTIDRVIAAGLRRYTPTTITDPDLLRVDLAETRRRGYSIDRSEHQANRQCVGAPIRDAGGSVFASISVSGLRDRVPEQRIPILGDLVIETATTISKALGWTPVAEA</sequence>
<accession>A0A4D7QJK4</accession>
<dbReference type="InterPro" id="IPR005471">
    <property type="entry name" value="Tscrpt_reg_IclR_N"/>
</dbReference>
<dbReference type="Pfam" id="PF09339">
    <property type="entry name" value="HTH_IclR"/>
    <property type="match status" value="1"/>
</dbReference>
<evidence type="ECO:0000313" key="7">
    <source>
        <dbReference type="Proteomes" id="UP000298588"/>
    </source>
</evidence>
<dbReference type="SMART" id="SM00346">
    <property type="entry name" value="HTH_ICLR"/>
    <property type="match status" value="1"/>
</dbReference>
<dbReference type="PROSITE" id="PS51078">
    <property type="entry name" value="ICLR_ED"/>
    <property type="match status" value="1"/>
</dbReference>
<proteinExistence type="predicted"/>
<dbReference type="Proteomes" id="UP000298588">
    <property type="component" value="Chromosome"/>
</dbReference>
<keyword evidence="2" id="KW-0238">DNA-binding</keyword>
<feature type="domain" description="IclR-ED" evidence="5">
    <location>
        <begin position="78"/>
        <end position="260"/>
    </location>
</feature>
<dbReference type="EMBL" id="CP039865">
    <property type="protein sequence ID" value="QCK86123.1"/>
    <property type="molecule type" value="Genomic_DNA"/>
</dbReference>
<name>A0A4D7QJK4_9HYPH</name>